<dbReference type="InterPro" id="IPR025161">
    <property type="entry name" value="IS402-like_dom"/>
</dbReference>
<evidence type="ECO:0000259" key="1">
    <source>
        <dbReference type="Pfam" id="PF13340"/>
    </source>
</evidence>
<sequence length="117" mass="13998">MAQVKNILLQLGIYNKHNLRLTVEDILFRIRTGIPWRDPPKCFSCHNTIYKTFVRWYKLGKLMKLFQCLSKEADTEWVFIDGSYIKAHINMLVMLLTRQNKALVKVWVVTPQRFILW</sequence>
<dbReference type="Proteomes" id="UP000254133">
    <property type="component" value="Unassembled WGS sequence"/>
</dbReference>
<protein>
    <submittedName>
        <fullName evidence="2">Transposase and inactivated derivatives</fullName>
    </submittedName>
</protein>
<feature type="domain" description="Insertion element IS402-like" evidence="1">
    <location>
        <begin position="12"/>
        <end position="65"/>
    </location>
</feature>
<gene>
    <name evidence="2" type="ORF">NCTC9426_01225</name>
</gene>
<evidence type="ECO:0000313" key="3">
    <source>
        <dbReference type="Proteomes" id="UP000254133"/>
    </source>
</evidence>
<dbReference type="PANTHER" id="PTHR46637">
    <property type="entry name" value="TIS1421-TRANSPOSASE PROTEIN A"/>
    <property type="match status" value="1"/>
</dbReference>
<organism evidence="2 3">
    <name type="scientific">Moraxella bovis</name>
    <dbReference type="NCBI Taxonomy" id="476"/>
    <lineage>
        <taxon>Bacteria</taxon>
        <taxon>Pseudomonadati</taxon>
        <taxon>Pseudomonadota</taxon>
        <taxon>Gammaproteobacteria</taxon>
        <taxon>Moraxellales</taxon>
        <taxon>Moraxellaceae</taxon>
        <taxon>Moraxella</taxon>
    </lineage>
</organism>
<name>A0A378PWQ9_MORBO</name>
<proteinExistence type="predicted"/>
<dbReference type="AlphaFoldDB" id="A0A378PWQ9"/>
<evidence type="ECO:0000313" key="2">
    <source>
        <dbReference type="EMBL" id="STY91182.1"/>
    </source>
</evidence>
<dbReference type="PANTHER" id="PTHR46637:SF1">
    <property type="entry name" value="BLL5188 PROTEIN"/>
    <property type="match status" value="1"/>
</dbReference>
<dbReference type="InterPro" id="IPR052909">
    <property type="entry name" value="Transposase_6_like"/>
</dbReference>
<dbReference type="Pfam" id="PF13340">
    <property type="entry name" value="DUF4096"/>
    <property type="match status" value="1"/>
</dbReference>
<accession>A0A378PWQ9</accession>
<reference evidence="2 3" key="1">
    <citation type="submission" date="2018-06" db="EMBL/GenBank/DDBJ databases">
        <authorList>
            <consortium name="Pathogen Informatics"/>
            <person name="Doyle S."/>
        </authorList>
    </citation>
    <scope>NUCLEOTIDE SEQUENCE [LARGE SCALE GENOMIC DNA]</scope>
    <source>
        <strain evidence="2 3">NCTC9426</strain>
    </source>
</reference>
<dbReference type="EMBL" id="UGPZ01000002">
    <property type="protein sequence ID" value="STY91182.1"/>
    <property type="molecule type" value="Genomic_DNA"/>
</dbReference>